<keyword evidence="3" id="KW-0805">Transcription regulation</keyword>
<sequence>MNKDQNGLQFAYPENTSMFIKDFSQKLLINYKQIESCVSDYKQQLPDSYYDCSDLQINHGEDMMERYVELEIPDNEDLKEHLKACGDEASKKNIILNSQSPYQLVQDAKENIKDMKKESINLSVLVDKLKVPIFTQDISQQISVLESFKVLEKKEVKIKALCKNMMDRPIQKAIEEEKKRFIPIEKKLDTNHTIIKVSVYNSINGLKQNEYLVYDIQFLQDLVFKIECLSEKLSERIPSGQQSQPDSKFMKPSFLFIENTFYNNQYKIDVKNLYHEWQQEAKINSQNSGMQFEEEFEEKTLNEMFEQIKIQIGKPYVFRHQNKCDHMIVFNEIRLWNTDLPADKDLYPFNVFLPKVKRRKCDGCNLFFTEIVCFNDKVSSKNPIFLCEKCFNQTHINWKKELRYNDFSYYPYIYE</sequence>
<keyword evidence="8" id="KW-1185">Reference proteome</keyword>
<dbReference type="GO" id="GO:0003681">
    <property type="term" value="F:bent DNA binding"/>
    <property type="evidence" value="ECO:0007669"/>
    <property type="project" value="TreeGrafter"/>
</dbReference>
<keyword evidence="4" id="KW-0238">DNA-binding</keyword>
<keyword evidence="5" id="KW-0804">Transcription</keyword>
<evidence type="ECO:0000256" key="4">
    <source>
        <dbReference type="ARBA" id="ARBA00023125"/>
    </source>
</evidence>
<organism evidence="7 8">
    <name type="scientific">Tetrahymena thermophila (strain SB210)</name>
    <dbReference type="NCBI Taxonomy" id="312017"/>
    <lineage>
        <taxon>Eukaryota</taxon>
        <taxon>Sar</taxon>
        <taxon>Alveolata</taxon>
        <taxon>Ciliophora</taxon>
        <taxon>Intramacronucleata</taxon>
        <taxon>Oligohymenophorea</taxon>
        <taxon>Hymenostomatida</taxon>
        <taxon>Tetrahymenina</taxon>
        <taxon>Tetrahymenidae</taxon>
        <taxon>Tetrahymena</taxon>
    </lineage>
</organism>
<evidence type="ECO:0000313" key="8">
    <source>
        <dbReference type="Proteomes" id="UP000009168"/>
    </source>
</evidence>
<dbReference type="OrthoDB" id="46583at2759"/>
<evidence type="ECO:0000256" key="2">
    <source>
        <dbReference type="ARBA" id="ARBA00010410"/>
    </source>
</evidence>
<name>I7LW82_TETTS</name>
<dbReference type="Pfam" id="PF12251">
    <property type="entry name" value="SNAPC3"/>
    <property type="match status" value="1"/>
</dbReference>
<dbReference type="GO" id="GO:0019185">
    <property type="term" value="C:snRNA-activating protein complex"/>
    <property type="evidence" value="ECO:0007669"/>
    <property type="project" value="TreeGrafter"/>
</dbReference>
<dbReference type="AlphaFoldDB" id="I7LW82"/>
<dbReference type="RefSeq" id="XP_001021382.2">
    <property type="nucleotide sequence ID" value="XM_001021382.2"/>
</dbReference>
<dbReference type="GO" id="GO:0001046">
    <property type="term" value="F:core promoter sequence-specific DNA binding"/>
    <property type="evidence" value="ECO:0007669"/>
    <property type="project" value="TreeGrafter"/>
</dbReference>
<dbReference type="InParanoid" id="I7LW82"/>
<dbReference type="GO" id="GO:0042795">
    <property type="term" value="P:snRNA transcription by RNA polymerase II"/>
    <property type="evidence" value="ECO:0007669"/>
    <property type="project" value="TreeGrafter"/>
</dbReference>
<evidence type="ECO:0000256" key="5">
    <source>
        <dbReference type="ARBA" id="ARBA00023163"/>
    </source>
</evidence>
<dbReference type="GO" id="GO:0042796">
    <property type="term" value="P:snRNA transcription by RNA polymerase III"/>
    <property type="evidence" value="ECO:0007669"/>
    <property type="project" value="TreeGrafter"/>
</dbReference>
<evidence type="ECO:0000256" key="1">
    <source>
        <dbReference type="ARBA" id="ARBA00004123"/>
    </source>
</evidence>
<dbReference type="STRING" id="312017.I7LW82"/>
<dbReference type="EMBL" id="GG662605">
    <property type="protein sequence ID" value="EAS01137.2"/>
    <property type="molecule type" value="Genomic_DNA"/>
</dbReference>
<gene>
    <name evidence="7" type="ORF">TTHERM_00317010</name>
</gene>
<dbReference type="PANTHER" id="PTHR13421:SF16">
    <property type="entry name" value="SNRNA-ACTIVATING PROTEIN COMPLEX SUBUNIT 3"/>
    <property type="match status" value="1"/>
</dbReference>
<accession>I7LW82</accession>
<dbReference type="PANTHER" id="PTHR13421">
    <property type="entry name" value="SNRNA-ACTIVATING PROTEIN COMPLEX SUBUNIT 3"/>
    <property type="match status" value="1"/>
</dbReference>
<keyword evidence="6" id="KW-0539">Nucleus</keyword>
<dbReference type="KEGG" id="tet:TTHERM_00317010"/>
<dbReference type="GO" id="GO:0001006">
    <property type="term" value="F:RNA polymerase III type 3 promoter sequence-specific DNA binding"/>
    <property type="evidence" value="ECO:0007669"/>
    <property type="project" value="TreeGrafter"/>
</dbReference>
<comment type="similarity">
    <text evidence="2">Belongs to the SNAPC3/SRD2 family.</text>
</comment>
<dbReference type="Proteomes" id="UP000009168">
    <property type="component" value="Unassembled WGS sequence"/>
</dbReference>
<dbReference type="GeneID" id="7829772"/>
<evidence type="ECO:0000256" key="6">
    <source>
        <dbReference type="ARBA" id="ARBA00023242"/>
    </source>
</evidence>
<dbReference type="InterPro" id="IPR022042">
    <property type="entry name" value="snRNA-activating_su3"/>
</dbReference>
<evidence type="ECO:0000256" key="3">
    <source>
        <dbReference type="ARBA" id="ARBA00023015"/>
    </source>
</evidence>
<proteinExistence type="inferred from homology"/>
<comment type="subcellular location">
    <subcellularLocation>
        <location evidence="1">Nucleus</location>
    </subcellularLocation>
</comment>
<protein>
    <submittedName>
        <fullName evidence="7">snRNA-activating protein of 50 kDa MW carboxy-terminal protein</fullName>
    </submittedName>
</protein>
<dbReference type="GO" id="GO:0005634">
    <property type="term" value="C:nucleus"/>
    <property type="evidence" value="ECO:0007669"/>
    <property type="project" value="UniProtKB-SubCell"/>
</dbReference>
<evidence type="ECO:0000313" key="7">
    <source>
        <dbReference type="EMBL" id="EAS01137.2"/>
    </source>
</evidence>
<dbReference type="GO" id="GO:0000978">
    <property type="term" value="F:RNA polymerase II cis-regulatory region sequence-specific DNA binding"/>
    <property type="evidence" value="ECO:0007669"/>
    <property type="project" value="TreeGrafter"/>
</dbReference>
<dbReference type="eggNOG" id="KOG2664">
    <property type="taxonomic scope" value="Eukaryota"/>
</dbReference>
<reference evidence="8" key="1">
    <citation type="journal article" date="2006" name="PLoS Biol.">
        <title>Macronuclear genome sequence of the ciliate Tetrahymena thermophila, a model eukaryote.</title>
        <authorList>
            <person name="Eisen J.A."/>
            <person name="Coyne R.S."/>
            <person name="Wu M."/>
            <person name="Wu D."/>
            <person name="Thiagarajan M."/>
            <person name="Wortman J.R."/>
            <person name="Badger J.H."/>
            <person name="Ren Q."/>
            <person name="Amedeo P."/>
            <person name="Jones K.M."/>
            <person name="Tallon L.J."/>
            <person name="Delcher A.L."/>
            <person name="Salzberg S.L."/>
            <person name="Silva J.C."/>
            <person name="Haas B.J."/>
            <person name="Majoros W.H."/>
            <person name="Farzad M."/>
            <person name="Carlton J.M."/>
            <person name="Smith R.K. Jr."/>
            <person name="Garg J."/>
            <person name="Pearlman R.E."/>
            <person name="Karrer K.M."/>
            <person name="Sun L."/>
            <person name="Manning G."/>
            <person name="Elde N.C."/>
            <person name="Turkewitz A.P."/>
            <person name="Asai D.J."/>
            <person name="Wilkes D.E."/>
            <person name="Wang Y."/>
            <person name="Cai H."/>
            <person name="Collins K."/>
            <person name="Stewart B.A."/>
            <person name="Lee S.R."/>
            <person name="Wilamowska K."/>
            <person name="Weinberg Z."/>
            <person name="Ruzzo W.L."/>
            <person name="Wloga D."/>
            <person name="Gaertig J."/>
            <person name="Frankel J."/>
            <person name="Tsao C.-C."/>
            <person name="Gorovsky M.A."/>
            <person name="Keeling P.J."/>
            <person name="Waller R.F."/>
            <person name="Patron N.J."/>
            <person name="Cherry J.M."/>
            <person name="Stover N.A."/>
            <person name="Krieger C.J."/>
            <person name="del Toro C."/>
            <person name="Ryder H.F."/>
            <person name="Williamson S.C."/>
            <person name="Barbeau R.A."/>
            <person name="Hamilton E.P."/>
            <person name="Orias E."/>
        </authorList>
    </citation>
    <scope>NUCLEOTIDE SEQUENCE [LARGE SCALE GENOMIC DNA]</scope>
    <source>
        <strain evidence="8">SB210</strain>
    </source>
</reference>